<sequence>MLFPTWRRLIPAWGISAPLLHDEAHKSSTGSLQKIEADFYNPTNVGFYLYVPKKLPQTPPILVSPHWCHGEALQVYNSSSFATLSEKYGFLVIYPDSPNLADKCWDVSSKGTLSHQGASGDSLGIVNMVQWTIKQYGADAGRVFVTGISSGAMMTNVLVGAYPDVFAAGTAFAGVPFGCFASPDGSRDYWNSDCATGKITHTGSEWKAIVEAAYPGYNGWRPKVQVFHGTADEVLNYENLEQEIIEWTAVLGIDGSKPSSIVYDTPKTNWTKYVYGEEDWFEAYSAWNVTHNIGNHEDVAMAWFDLTCTKDDCFRWGKGGPLGDSLKNSTKSSRAV</sequence>
<dbReference type="PANTHER" id="PTHR43037">
    <property type="entry name" value="UNNAMED PRODUCT-RELATED"/>
    <property type="match status" value="1"/>
</dbReference>
<keyword evidence="1 4" id="KW-0719">Serine esterase</keyword>
<proteinExistence type="inferred from homology"/>
<dbReference type="GO" id="GO:0045493">
    <property type="term" value="P:xylan catabolic process"/>
    <property type="evidence" value="ECO:0007669"/>
    <property type="project" value="UniProtKB-UniRule"/>
</dbReference>
<dbReference type="EMBL" id="MU853914">
    <property type="protein sequence ID" value="KAK3935629.1"/>
    <property type="molecule type" value="Genomic_DNA"/>
</dbReference>
<evidence type="ECO:0000313" key="5">
    <source>
        <dbReference type="EMBL" id="KAK3935629.1"/>
    </source>
</evidence>
<dbReference type="EC" id="3.1.1.-" evidence="4"/>
<keyword evidence="3 4" id="KW-0378">Hydrolase</keyword>
<organism evidence="5 6">
    <name type="scientific">Diplogelasinospora grovesii</name>
    <dbReference type="NCBI Taxonomy" id="303347"/>
    <lineage>
        <taxon>Eukaryota</taxon>
        <taxon>Fungi</taxon>
        <taxon>Dikarya</taxon>
        <taxon>Ascomycota</taxon>
        <taxon>Pezizomycotina</taxon>
        <taxon>Sordariomycetes</taxon>
        <taxon>Sordariomycetidae</taxon>
        <taxon>Sordariales</taxon>
        <taxon>Diplogelasinosporaceae</taxon>
        <taxon>Diplogelasinospora</taxon>
    </lineage>
</organism>
<keyword evidence="6" id="KW-1185">Reference proteome</keyword>
<dbReference type="Gene3D" id="3.40.50.1820">
    <property type="entry name" value="alpha/beta hydrolase"/>
    <property type="match status" value="1"/>
</dbReference>
<dbReference type="PANTHER" id="PTHR43037:SF5">
    <property type="entry name" value="FERULOYL ESTERASE"/>
    <property type="match status" value="1"/>
</dbReference>
<dbReference type="InterPro" id="IPR050955">
    <property type="entry name" value="Plant_Biomass_Hydrol_Est"/>
</dbReference>
<evidence type="ECO:0000313" key="6">
    <source>
        <dbReference type="Proteomes" id="UP001303473"/>
    </source>
</evidence>
<keyword evidence="2" id="KW-0732">Signal</keyword>
<evidence type="ECO:0000256" key="1">
    <source>
        <dbReference type="ARBA" id="ARBA00022487"/>
    </source>
</evidence>
<dbReference type="SUPFAM" id="SSF53474">
    <property type="entry name" value="alpha/beta-Hydrolases"/>
    <property type="match status" value="1"/>
</dbReference>
<comment type="caution">
    <text evidence="5">The sequence shown here is derived from an EMBL/GenBank/DDBJ whole genome shotgun (WGS) entry which is preliminary data.</text>
</comment>
<comment type="similarity">
    <text evidence="4">Belongs to the carbohydrate esterase 1 (CE1) family.</text>
</comment>
<evidence type="ECO:0000256" key="2">
    <source>
        <dbReference type="ARBA" id="ARBA00022729"/>
    </source>
</evidence>
<comment type="subcellular location">
    <subcellularLocation>
        <location evidence="4">Secreted</location>
    </subcellularLocation>
</comment>
<evidence type="ECO:0000256" key="3">
    <source>
        <dbReference type="ARBA" id="ARBA00022801"/>
    </source>
</evidence>
<dbReference type="GO" id="GO:0052689">
    <property type="term" value="F:carboxylic ester hydrolase activity"/>
    <property type="evidence" value="ECO:0007669"/>
    <property type="project" value="UniProtKB-KW"/>
</dbReference>
<comment type="function">
    <text evidence="4">Esterase involved in the hydrolysis of xylan, a major structural heterogeneous polysaccharide found in plant biomass representing the second most abundant polysaccharide in the biosphere, after cellulose.</text>
</comment>
<keyword evidence="4" id="KW-0964">Secreted</keyword>
<evidence type="ECO:0000256" key="4">
    <source>
        <dbReference type="RuleBase" id="RU367147"/>
    </source>
</evidence>
<keyword evidence="4" id="KW-0119">Carbohydrate metabolism</keyword>
<protein>
    <recommendedName>
        <fullName evidence="4">Carboxylic ester hydrolase</fullName>
        <ecNumber evidence="4">3.1.1.-</ecNumber>
    </recommendedName>
</protein>
<dbReference type="NCBIfam" id="TIGR01840">
    <property type="entry name" value="esterase_phb"/>
    <property type="match status" value="1"/>
</dbReference>
<gene>
    <name evidence="5" type="ORF">QBC46DRAFT_421849</name>
</gene>
<accession>A0AAN6S071</accession>
<keyword evidence="4" id="KW-0624">Polysaccharide degradation</keyword>
<name>A0AAN6S071_9PEZI</name>
<reference evidence="6" key="1">
    <citation type="journal article" date="2023" name="Mol. Phylogenet. Evol.">
        <title>Genome-scale phylogeny and comparative genomics of the fungal order Sordariales.</title>
        <authorList>
            <person name="Hensen N."/>
            <person name="Bonometti L."/>
            <person name="Westerberg I."/>
            <person name="Brannstrom I.O."/>
            <person name="Guillou S."/>
            <person name="Cros-Aarteil S."/>
            <person name="Calhoun S."/>
            <person name="Haridas S."/>
            <person name="Kuo A."/>
            <person name="Mondo S."/>
            <person name="Pangilinan J."/>
            <person name="Riley R."/>
            <person name="LaButti K."/>
            <person name="Andreopoulos B."/>
            <person name="Lipzen A."/>
            <person name="Chen C."/>
            <person name="Yan M."/>
            <person name="Daum C."/>
            <person name="Ng V."/>
            <person name="Clum A."/>
            <person name="Steindorff A."/>
            <person name="Ohm R.A."/>
            <person name="Martin F."/>
            <person name="Silar P."/>
            <person name="Natvig D.O."/>
            <person name="Lalanne C."/>
            <person name="Gautier V."/>
            <person name="Ament-Velasquez S.L."/>
            <person name="Kruys A."/>
            <person name="Hutchinson M.I."/>
            <person name="Powell A.J."/>
            <person name="Barry K."/>
            <person name="Miller A.N."/>
            <person name="Grigoriev I.V."/>
            <person name="Debuchy R."/>
            <person name="Gladieux P."/>
            <person name="Hiltunen Thoren M."/>
            <person name="Johannesson H."/>
        </authorList>
    </citation>
    <scope>NUCLEOTIDE SEQUENCE [LARGE SCALE GENOMIC DNA]</scope>
    <source>
        <strain evidence="6">CBS 340.73</strain>
    </source>
</reference>
<dbReference type="InterPro" id="IPR029058">
    <property type="entry name" value="AB_hydrolase_fold"/>
</dbReference>
<dbReference type="Pfam" id="PF10503">
    <property type="entry name" value="Esterase_PHB"/>
    <property type="match status" value="1"/>
</dbReference>
<dbReference type="GO" id="GO:0005576">
    <property type="term" value="C:extracellular region"/>
    <property type="evidence" value="ECO:0007669"/>
    <property type="project" value="UniProtKB-SubCell"/>
</dbReference>
<dbReference type="Proteomes" id="UP001303473">
    <property type="component" value="Unassembled WGS sequence"/>
</dbReference>
<dbReference type="AlphaFoldDB" id="A0AAN6S071"/>
<dbReference type="InterPro" id="IPR010126">
    <property type="entry name" value="Esterase_phb"/>
</dbReference>